<keyword evidence="3" id="KW-1185">Reference proteome</keyword>
<dbReference type="OrthoDB" id="546335at2759"/>
<evidence type="ECO:0000256" key="1">
    <source>
        <dbReference type="SAM" id="MobiDB-lite"/>
    </source>
</evidence>
<feature type="compositionally biased region" description="Low complexity" evidence="1">
    <location>
        <begin position="209"/>
        <end position="218"/>
    </location>
</feature>
<protein>
    <recommendedName>
        <fullName evidence="4">Glycosyltransferase family 92 protein</fullName>
    </recommendedName>
</protein>
<dbReference type="AlphaFoldDB" id="A0A2K3CS79"/>
<organism evidence="2 3">
    <name type="scientific">Chlamydomonas reinhardtii</name>
    <name type="common">Chlamydomonas smithii</name>
    <dbReference type="NCBI Taxonomy" id="3055"/>
    <lineage>
        <taxon>Eukaryota</taxon>
        <taxon>Viridiplantae</taxon>
        <taxon>Chlorophyta</taxon>
        <taxon>core chlorophytes</taxon>
        <taxon>Chlorophyceae</taxon>
        <taxon>CS clade</taxon>
        <taxon>Chlamydomonadales</taxon>
        <taxon>Chlamydomonadaceae</taxon>
        <taxon>Chlamydomonas</taxon>
    </lineage>
</organism>
<feature type="region of interest" description="Disordered" evidence="1">
    <location>
        <begin position="179"/>
        <end position="226"/>
    </location>
</feature>
<reference evidence="2 3" key="1">
    <citation type="journal article" date="2007" name="Science">
        <title>The Chlamydomonas genome reveals the evolution of key animal and plant functions.</title>
        <authorList>
            <person name="Merchant S.S."/>
            <person name="Prochnik S.E."/>
            <person name="Vallon O."/>
            <person name="Harris E.H."/>
            <person name="Karpowicz S.J."/>
            <person name="Witman G.B."/>
            <person name="Terry A."/>
            <person name="Salamov A."/>
            <person name="Fritz-Laylin L.K."/>
            <person name="Marechal-Drouard L."/>
            <person name="Marshall W.F."/>
            <person name="Qu L.H."/>
            <person name="Nelson D.R."/>
            <person name="Sanderfoot A.A."/>
            <person name="Spalding M.H."/>
            <person name="Kapitonov V.V."/>
            <person name="Ren Q."/>
            <person name="Ferris P."/>
            <person name="Lindquist E."/>
            <person name="Shapiro H."/>
            <person name="Lucas S.M."/>
            <person name="Grimwood J."/>
            <person name="Schmutz J."/>
            <person name="Cardol P."/>
            <person name="Cerutti H."/>
            <person name="Chanfreau G."/>
            <person name="Chen C.L."/>
            <person name="Cognat V."/>
            <person name="Croft M.T."/>
            <person name="Dent R."/>
            <person name="Dutcher S."/>
            <person name="Fernandez E."/>
            <person name="Fukuzawa H."/>
            <person name="Gonzalez-Ballester D."/>
            <person name="Gonzalez-Halphen D."/>
            <person name="Hallmann A."/>
            <person name="Hanikenne M."/>
            <person name="Hippler M."/>
            <person name="Inwood W."/>
            <person name="Jabbari K."/>
            <person name="Kalanon M."/>
            <person name="Kuras R."/>
            <person name="Lefebvre P.A."/>
            <person name="Lemaire S.D."/>
            <person name="Lobanov A.V."/>
            <person name="Lohr M."/>
            <person name="Manuell A."/>
            <person name="Meier I."/>
            <person name="Mets L."/>
            <person name="Mittag M."/>
            <person name="Mittelmeier T."/>
            <person name="Moroney J.V."/>
            <person name="Moseley J."/>
            <person name="Napoli C."/>
            <person name="Nedelcu A.M."/>
            <person name="Niyogi K."/>
            <person name="Novoselov S.V."/>
            <person name="Paulsen I.T."/>
            <person name="Pazour G."/>
            <person name="Purton S."/>
            <person name="Ral J.P."/>
            <person name="Riano-Pachon D.M."/>
            <person name="Riekhof W."/>
            <person name="Rymarquis L."/>
            <person name="Schroda M."/>
            <person name="Stern D."/>
            <person name="Umen J."/>
            <person name="Willows R."/>
            <person name="Wilson N."/>
            <person name="Zimmer S.L."/>
            <person name="Allmer J."/>
            <person name="Balk J."/>
            <person name="Bisova K."/>
            <person name="Chen C.J."/>
            <person name="Elias M."/>
            <person name="Gendler K."/>
            <person name="Hauser C."/>
            <person name="Lamb M.R."/>
            <person name="Ledford H."/>
            <person name="Long J.C."/>
            <person name="Minagawa J."/>
            <person name="Page M.D."/>
            <person name="Pan J."/>
            <person name="Pootakham W."/>
            <person name="Roje S."/>
            <person name="Rose A."/>
            <person name="Stahlberg E."/>
            <person name="Terauchi A.M."/>
            <person name="Yang P."/>
            <person name="Ball S."/>
            <person name="Bowler C."/>
            <person name="Dieckmann C.L."/>
            <person name="Gladyshev V.N."/>
            <person name="Green P."/>
            <person name="Jorgensen R."/>
            <person name="Mayfield S."/>
            <person name="Mueller-Roeber B."/>
            <person name="Rajamani S."/>
            <person name="Sayre R.T."/>
            <person name="Brokstein P."/>
            <person name="Dubchak I."/>
            <person name="Goodstein D."/>
            <person name="Hornick L."/>
            <person name="Huang Y.W."/>
            <person name="Jhaveri J."/>
            <person name="Luo Y."/>
            <person name="Martinez D."/>
            <person name="Ngau W.C."/>
            <person name="Otillar B."/>
            <person name="Poliakov A."/>
            <person name="Porter A."/>
            <person name="Szajkowski L."/>
            <person name="Werner G."/>
            <person name="Zhou K."/>
            <person name="Grigoriev I.V."/>
            <person name="Rokhsar D.S."/>
            <person name="Grossman A.R."/>
        </authorList>
    </citation>
    <scope>NUCLEOTIDE SEQUENCE [LARGE SCALE GENOMIC DNA]</scope>
    <source>
        <strain evidence="3">CC-503</strain>
    </source>
</reference>
<proteinExistence type="predicted"/>
<evidence type="ECO:0000313" key="3">
    <source>
        <dbReference type="Proteomes" id="UP000006906"/>
    </source>
</evidence>
<evidence type="ECO:0000313" key="2">
    <source>
        <dbReference type="EMBL" id="PNW71149.1"/>
    </source>
</evidence>
<evidence type="ECO:0008006" key="4">
    <source>
        <dbReference type="Google" id="ProtNLM"/>
    </source>
</evidence>
<sequence length="711" mass="74130">MENEFGAPRLRWQVEPSVAGFAWLEDLDRLDESFVGHLKMHLPKSAWRPKLWLVTAAGGLLAAAPEPGTSGPAGLSNFFDIPTRPHDFTFRLQPRDAAAGHCFKLYDASTPSYQVPVCLPPPSAALCRRLTRAQHQAVEGATGGGGAGGTGGDLLGGLVVGVEDAALLAEFQFGADSASEAVKSGGVEEQEQEEEEEQEHQPGEKAHTSASGSADGGKSTAGGGGERRLLSQASAASQSVAGILKDTFLTRVSRALLTADANNAAAAATPPQRPCAPALWSVLGPFRSVGVSGSGWAAHAGATAARLYNYVAHHVGALRAAGVLLYADRSLHGALAREPVLQPLFRAGVLRVVRWELGERTPLFYNYDQALVASHALLGLSHCGTNLELLVSDIDEYLYSLSGADWPAMHECLSRTAAAEPNPTSWAAGYAPNGTAPAAASTAAATAAAAAGQNTGTRRHLLTADPQTQPLPQHGRADGDADAEQPRAAAASAAVANTNMTHQQSMVVGQLQLFRVDVAPSGSGAAIAGVDGWHAGLGRDPAVEAGMWATAATSPRRHPLLAYNRISKDAHKSYNGKVIAVPATRVVAFFVHEGWPLYGRPHMADAKCAFILHIPNYWHARATPEDVAKKYEPFKLRLPYEYYRLGNATSAAMERFWASRGPQPGAALALGGAGARGGALGGRGSKGGGAGMGGVKRLGGKQRGGGGKAIY</sequence>
<dbReference type="RefSeq" id="XP_042915264.1">
    <property type="nucleotide sequence ID" value="XM_043071813.1"/>
</dbReference>
<dbReference type="Gramene" id="PNW71149">
    <property type="protein sequence ID" value="PNW71149"/>
    <property type="gene ID" value="CHLRE_16g695550v5"/>
</dbReference>
<dbReference type="Proteomes" id="UP000006906">
    <property type="component" value="Chromosome 16"/>
</dbReference>
<accession>A0A2K3CS79</accession>
<gene>
    <name evidence="2" type="ORF">CHLRE_16g695550v5</name>
</gene>
<dbReference type="EMBL" id="CM008977">
    <property type="protein sequence ID" value="PNW71149.1"/>
    <property type="molecule type" value="Genomic_DNA"/>
</dbReference>
<name>A0A2K3CS79_CHLRE</name>
<feature type="region of interest" description="Disordered" evidence="1">
    <location>
        <begin position="686"/>
        <end position="711"/>
    </location>
</feature>
<dbReference type="GeneID" id="66056856"/>
<dbReference type="KEGG" id="cre:CHLRE_16g695550v5"/>
<feature type="region of interest" description="Disordered" evidence="1">
    <location>
        <begin position="465"/>
        <end position="494"/>
    </location>
</feature>
<feature type="compositionally biased region" description="Acidic residues" evidence="1">
    <location>
        <begin position="188"/>
        <end position="198"/>
    </location>
</feature>
<dbReference type="InParanoid" id="A0A2K3CS79"/>